<gene>
    <name evidence="3" type="ORF">GAP47_01805</name>
</gene>
<dbReference type="SUPFAM" id="SSF56954">
    <property type="entry name" value="Outer membrane efflux proteins (OEP)"/>
    <property type="match status" value="1"/>
</dbReference>
<evidence type="ECO:0000256" key="2">
    <source>
        <dbReference type="RuleBase" id="RU362097"/>
    </source>
</evidence>
<name>A0A139JV22_BACUN</name>
<keyword evidence="2" id="KW-0564">Palmitate</keyword>
<comment type="similarity">
    <text evidence="1 2">Belongs to the outer membrane factor (OMF) (TC 1.B.17) family.</text>
</comment>
<feature type="signal peptide" evidence="2">
    <location>
        <begin position="1"/>
        <end position="22"/>
    </location>
</feature>
<comment type="subcellular location">
    <subcellularLocation>
        <location evidence="2">Cell membrane</location>
        <topology evidence="2">Lipid-anchor</topology>
    </subcellularLocation>
</comment>
<keyword evidence="2" id="KW-0449">Lipoprotein</keyword>
<feature type="chain" id="PRO_5043073611" evidence="2">
    <location>
        <begin position="23"/>
        <end position="468"/>
    </location>
</feature>
<evidence type="ECO:0000256" key="1">
    <source>
        <dbReference type="ARBA" id="ARBA00007613"/>
    </source>
</evidence>
<sequence>MKKHIILLSAAGLLFSSCGVYTKYKPATEVPDGLYGEEMAAFTESLAGSPAATEDSLDLGLGGMDWHELFTDPHLQALIGQGLQNNTDYQSAQLRVEEAEATLLSAKLAFLPSFALAPQGTVSSFDSRKATQTYSLPVTASWELDVFGRMRNAKKQSKALYAQSQDYLQAVRTQLIAGIANTYYTLLMLDQQLAISRQTEETWRETVASTRALMNAGMANESAVSQMEATYYQVQTSVLDLEEQINQVENSLALLLAETPRHYERGVLAEQQFPVGFSIGIPVQMLSCRPDVRSAERTLEAAFYGTNAARSAFYPSITLGGSAGWTNSAGSMIVNPGKFLASAVGSLTQPLFTRGQVIAQYRIARAQQEEASLAFQQTLLNAGSEVNDALTAWQTSLSKSELLDKQVASLQTAARSTSLLMEHGNTTYLEVLTARQTLLNAQLAQTANRFSEIQSLINLYKALGGGQE</sequence>
<protein>
    <submittedName>
        <fullName evidence="3">TolC family protein</fullName>
    </submittedName>
</protein>
<proteinExistence type="inferred from homology"/>
<dbReference type="Pfam" id="PF02321">
    <property type="entry name" value="OEP"/>
    <property type="match status" value="2"/>
</dbReference>
<organism evidence="3 4">
    <name type="scientific">Bacteroides uniformis</name>
    <dbReference type="NCBI Taxonomy" id="820"/>
    <lineage>
        <taxon>Bacteria</taxon>
        <taxon>Pseudomonadati</taxon>
        <taxon>Bacteroidota</taxon>
        <taxon>Bacteroidia</taxon>
        <taxon>Bacteroidales</taxon>
        <taxon>Bacteroidaceae</taxon>
        <taxon>Bacteroides</taxon>
    </lineage>
</organism>
<dbReference type="InterPro" id="IPR003423">
    <property type="entry name" value="OMP_efflux"/>
</dbReference>
<keyword evidence="2" id="KW-1134">Transmembrane beta strand</keyword>
<dbReference type="PANTHER" id="PTHR30203">
    <property type="entry name" value="OUTER MEMBRANE CATION EFFLUX PROTEIN"/>
    <property type="match status" value="1"/>
</dbReference>
<evidence type="ECO:0000313" key="4">
    <source>
        <dbReference type="Proteomes" id="UP000462376"/>
    </source>
</evidence>
<dbReference type="AlphaFoldDB" id="A0A139JV22"/>
<evidence type="ECO:0000313" key="3">
    <source>
        <dbReference type="EMBL" id="KAB4241372.1"/>
    </source>
</evidence>
<dbReference type="Gene3D" id="2.20.200.10">
    <property type="entry name" value="Outer membrane efflux proteins (OEP)"/>
    <property type="match status" value="1"/>
</dbReference>
<keyword evidence="2" id="KW-0472">Membrane</keyword>
<comment type="caution">
    <text evidence="3">The sequence shown here is derived from an EMBL/GenBank/DDBJ whole genome shotgun (WGS) entry which is preliminary data.</text>
</comment>
<dbReference type="Proteomes" id="UP000462376">
    <property type="component" value="Unassembled WGS sequence"/>
</dbReference>
<dbReference type="PROSITE" id="PS51257">
    <property type="entry name" value="PROKAR_LIPOPROTEIN"/>
    <property type="match status" value="1"/>
</dbReference>
<dbReference type="GO" id="GO:0015562">
    <property type="term" value="F:efflux transmembrane transporter activity"/>
    <property type="evidence" value="ECO:0007669"/>
    <property type="project" value="InterPro"/>
</dbReference>
<dbReference type="EMBL" id="WCTL01000001">
    <property type="protein sequence ID" value="KAB4241372.1"/>
    <property type="molecule type" value="Genomic_DNA"/>
</dbReference>
<dbReference type="Gene3D" id="1.20.1600.10">
    <property type="entry name" value="Outer membrane efflux proteins (OEP)"/>
    <property type="match status" value="1"/>
</dbReference>
<accession>A0A139JV22</accession>
<reference evidence="3 4" key="1">
    <citation type="journal article" date="2019" name="Nat. Med.">
        <title>A library of human gut bacterial isolates paired with longitudinal multiomics data enables mechanistic microbiome research.</title>
        <authorList>
            <person name="Poyet M."/>
            <person name="Groussin M."/>
            <person name="Gibbons S.M."/>
            <person name="Avila-Pacheco J."/>
            <person name="Jiang X."/>
            <person name="Kearney S.M."/>
            <person name="Perrotta A.R."/>
            <person name="Berdy B."/>
            <person name="Zhao S."/>
            <person name="Lieberman T.D."/>
            <person name="Swanson P.K."/>
            <person name="Smith M."/>
            <person name="Roesemann S."/>
            <person name="Alexander J.E."/>
            <person name="Rich S.A."/>
            <person name="Livny J."/>
            <person name="Vlamakis H."/>
            <person name="Clish C."/>
            <person name="Bullock K."/>
            <person name="Deik A."/>
            <person name="Scott J."/>
            <person name="Pierce K.A."/>
            <person name="Xavier R.J."/>
            <person name="Alm E.J."/>
        </authorList>
    </citation>
    <scope>NUCLEOTIDE SEQUENCE [LARGE SCALE GENOMIC DNA]</scope>
    <source>
        <strain evidence="3 4">BIOML-A5</strain>
    </source>
</reference>
<dbReference type="GO" id="GO:0005886">
    <property type="term" value="C:plasma membrane"/>
    <property type="evidence" value="ECO:0007669"/>
    <property type="project" value="UniProtKB-SubCell"/>
</dbReference>
<keyword evidence="2" id="KW-0732">Signal</keyword>
<keyword evidence="2" id="KW-0812">Transmembrane</keyword>
<dbReference type="PANTHER" id="PTHR30203:SF33">
    <property type="entry name" value="BLR4455 PROTEIN"/>
    <property type="match status" value="1"/>
</dbReference>
<dbReference type="STRING" id="820.ERS852554_01673"/>
<dbReference type="InterPro" id="IPR010131">
    <property type="entry name" value="MdtP/NodT-like"/>
</dbReference>
<dbReference type="RefSeq" id="WP_061412795.1">
    <property type="nucleotide sequence ID" value="NZ_KQ968379.1"/>
</dbReference>
<dbReference type="NCBIfam" id="TIGR01845">
    <property type="entry name" value="outer_NodT"/>
    <property type="match status" value="1"/>
</dbReference>